<name>A0A854Q7R5_CRYNE</name>
<feature type="compositionally biased region" description="Low complexity" evidence="1">
    <location>
        <begin position="268"/>
        <end position="283"/>
    </location>
</feature>
<feature type="compositionally biased region" description="Basic residues" evidence="1">
    <location>
        <begin position="350"/>
        <end position="371"/>
    </location>
</feature>
<feature type="region of interest" description="Disordered" evidence="1">
    <location>
        <begin position="225"/>
        <end position="300"/>
    </location>
</feature>
<proteinExistence type="predicted"/>
<evidence type="ECO:0000313" key="4">
    <source>
        <dbReference type="Proteomes" id="UP000199727"/>
    </source>
</evidence>
<dbReference type="Proteomes" id="UP000199727">
    <property type="component" value="Unassembled WGS sequence"/>
</dbReference>
<evidence type="ECO:0000313" key="3">
    <source>
        <dbReference type="EMBL" id="OXG10239.1"/>
    </source>
</evidence>
<dbReference type="EMBL" id="AMKT01000113">
    <property type="protein sequence ID" value="OXG10239.1"/>
    <property type="molecule type" value="Genomic_DNA"/>
</dbReference>
<dbReference type="OrthoDB" id="2573753at2759"/>
<organism evidence="3 4">
    <name type="scientific">Cryptococcus neoformans Tu259-1</name>
    <dbReference type="NCBI Taxonomy" id="1230072"/>
    <lineage>
        <taxon>Eukaryota</taxon>
        <taxon>Fungi</taxon>
        <taxon>Dikarya</taxon>
        <taxon>Basidiomycota</taxon>
        <taxon>Agaricomycotina</taxon>
        <taxon>Tremellomycetes</taxon>
        <taxon>Tremellales</taxon>
        <taxon>Cryptococcaceae</taxon>
        <taxon>Cryptococcus</taxon>
        <taxon>Cryptococcus neoformans species complex</taxon>
    </lineage>
</organism>
<accession>A0A854Q7R5</accession>
<feature type="region of interest" description="Disordered" evidence="1">
    <location>
        <begin position="344"/>
        <end position="371"/>
    </location>
</feature>
<protein>
    <submittedName>
        <fullName evidence="3">Uncharacterized protein</fullName>
    </submittedName>
</protein>
<gene>
    <name evidence="3" type="ORF">C361_06933</name>
</gene>
<feature type="compositionally biased region" description="Polar residues" evidence="1">
    <location>
        <begin position="58"/>
        <end position="74"/>
    </location>
</feature>
<feature type="region of interest" description="Disordered" evidence="1">
    <location>
        <begin position="31"/>
        <end position="81"/>
    </location>
</feature>
<evidence type="ECO:0000256" key="2">
    <source>
        <dbReference type="SAM" id="SignalP"/>
    </source>
</evidence>
<feature type="compositionally biased region" description="Low complexity" evidence="1">
    <location>
        <begin position="41"/>
        <end position="57"/>
    </location>
</feature>
<comment type="caution">
    <text evidence="3">The sequence shown here is derived from an EMBL/GenBank/DDBJ whole genome shotgun (WGS) entry which is preliminary data.</text>
</comment>
<evidence type="ECO:0000256" key="1">
    <source>
        <dbReference type="SAM" id="MobiDB-lite"/>
    </source>
</evidence>
<keyword evidence="2" id="KW-0732">Signal</keyword>
<feature type="signal peptide" evidence="2">
    <location>
        <begin position="1"/>
        <end position="24"/>
    </location>
</feature>
<sequence>MGDNDRPSAFWLFLANLSLCLCSGHEDDPERQALYPPDTVLSAPRPRSRPRLSNLSSYGSTTSRRWPSASTSPIKSGGLTGFTDIENNVDAETRRKEGKRKMDSISKAFAERMTALDLPSQIQTPNMSFIPSLQPLSTAASNPILPTIHTTRPLGSPYRPSAPHLGRSISEPRSLHDLGGFAAHHVPFGSPVIVRGLSIISPSVSRGRGRARSATVGERWNVPWEGTRGRKGLQSRCPSGLGKGSIGFDEVEQEAKMDRSASPSLNLSLERSVSRSHSNSQSHSHTRPRQSFPLAGHPDQQERLTMRSCWIDPETHLHSSSYAHTDVNAQEVIRRNLGLNALYSGSATSHSKRTKGKDKGKRTRRMRVSSS</sequence>
<reference evidence="3 4" key="1">
    <citation type="submission" date="2017-06" db="EMBL/GenBank/DDBJ databases">
        <title>Global population genomics of the pathogenic fungus Cryptococcus neoformans var. grubii.</title>
        <authorList>
            <person name="Cuomo C."/>
            <person name="Litvintseva A."/>
            <person name="Chen Y."/>
            <person name="Young S."/>
            <person name="Zeng Q."/>
            <person name="Chapman S."/>
            <person name="Gujja S."/>
            <person name="Saif S."/>
            <person name="Birren B."/>
        </authorList>
    </citation>
    <scope>NUCLEOTIDE SEQUENCE [LARGE SCALE GENOMIC DNA]</scope>
    <source>
        <strain evidence="3 4">Tu259-1</strain>
    </source>
</reference>
<feature type="chain" id="PRO_5032701369" evidence="2">
    <location>
        <begin position="25"/>
        <end position="371"/>
    </location>
</feature>
<dbReference type="AlphaFoldDB" id="A0A854Q7R5"/>